<reference evidence="2 3" key="1">
    <citation type="submission" date="2018-08" db="EMBL/GenBank/DDBJ databases">
        <title>Draft genome sequence of Psychrilyobacter sp. strain SD5 isolated from Black Sea water.</title>
        <authorList>
            <person name="Yadav S."/>
            <person name="Villanueva L."/>
            <person name="Damste J.S.S."/>
        </authorList>
    </citation>
    <scope>NUCLEOTIDE SEQUENCE [LARGE SCALE GENOMIC DNA]</scope>
    <source>
        <strain evidence="2 3">SD5</strain>
    </source>
</reference>
<dbReference type="RefSeq" id="WP_114641640.1">
    <property type="nucleotide sequence ID" value="NZ_QUAJ01000005.1"/>
</dbReference>
<evidence type="ECO:0000313" key="2">
    <source>
        <dbReference type="EMBL" id="REI42262.1"/>
    </source>
</evidence>
<gene>
    <name evidence="2" type="ORF">DYH56_04370</name>
</gene>
<name>A0ABX9KJF9_9FUSO</name>
<keyword evidence="1" id="KW-1133">Transmembrane helix</keyword>
<keyword evidence="3" id="KW-1185">Reference proteome</keyword>
<keyword evidence="1" id="KW-0812">Transmembrane</keyword>
<sequence length="107" mass="12054">MGDSWTDSPFLLSIISILLGAVNSSYLLIISPLYTFFLVIFERDEYHRGIPMFFLPLTIHLLSLGLPLNLIFQRSTSIFLGVAVALVANLWIWPSKSGEEALPEKRT</sequence>
<evidence type="ECO:0000313" key="3">
    <source>
        <dbReference type="Proteomes" id="UP000263486"/>
    </source>
</evidence>
<organism evidence="2 3">
    <name type="scientific">Psychrilyobacter piezotolerans</name>
    <dbReference type="NCBI Taxonomy" id="2293438"/>
    <lineage>
        <taxon>Bacteria</taxon>
        <taxon>Fusobacteriati</taxon>
        <taxon>Fusobacteriota</taxon>
        <taxon>Fusobacteriia</taxon>
        <taxon>Fusobacteriales</taxon>
        <taxon>Fusobacteriaceae</taxon>
        <taxon>Psychrilyobacter</taxon>
    </lineage>
</organism>
<evidence type="ECO:0000256" key="1">
    <source>
        <dbReference type="SAM" id="Phobius"/>
    </source>
</evidence>
<protein>
    <submittedName>
        <fullName evidence="2">Uncharacterized protein</fullName>
    </submittedName>
</protein>
<accession>A0ABX9KJF9</accession>
<comment type="caution">
    <text evidence="2">The sequence shown here is derived from an EMBL/GenBank/DDBJ whole genome shotgun (WGS) entry which is preliminary data.</text>
</comment>
<proteinExistence type="predicted"/>
<feature type="transmembrane region" description="Helical" evidence="1">
    <location>
        <begin position="53"/>
        <end position="72"/>
    </location>
</feature>
<dbReference type="Proteomes" id="UP000263486">
    <property type="component" value="Unassembled WGS sequence"/>
</dbReference>
<feature type="transmembrane region" description="Helical" evidence="1">
    <location>
        <begin position="78"/>
        <end position="95"/>
    </location>
</feature>
<keyword evidence="1" id="KW-0472">Membrane</keyword>
<feature type="transmembrane region" description="Helical" evidence="1">
    <location>
        <begin position="12"/>
        <end position="41"/>
    </location>
</feature>
<dbReference type="EMBL" id="QUAJ01000005">
    <property type="protein sequence ID" value="REI42262.1"/>
    <property type="molecule type" value="Genomic_DNA"/>
</dbReference>